<organism evidence="3 4">
    <name type="scientific">Chara braunii</name>
    <name type="common">Braun's stonewort</name>
    <dbReference type="NCBI Taxonomy" id="69332"/>
    <lineage>
        <taxon>Eukaryota</taxon>
        <taxon>Viridiplantae</taxon>
        <taxon>Streptophyta</taxon>
        <taxon>Charophyceae</taxon>
        <taxon>Charales</taxon>
        <taxon>Characeae</taxon>
        <taxon>Chara</taxon>
    </lineage>
</organism>
<dbReference type="Pfam" id="PF13966">
    <property type="entry name" value="zf-RVT"/>
    <property type="match status" value="1"/>
</dbReference>
<reference evidence="3 4" key="1">
    <citation type="journal article" date="2018" name="Cell">
        <title>The Chara Genome: Secondary Complexity and Implications for Plant Terrestrialization.</title>
        <authorList>
            <person name="Nishiyama T."/>
            <person name="Sakayama H."/>
            <person name="Vries J.D."/>
            <person name="Buschmann H."/>
            <person name="Saint-Marcoux D."/>
            <person name="Ullrich K.K."/>
            <person name="Haas F.B."/>
            <person name="Vanderstraeten L."/>
            <person name="Becker D."/>
            <person name="Lang D."/>
            <person name="Vosolsobe S."/>
            <person name="Rombauts S."/>
            <person name="Wilhelmsson P.K.I."/>
            <person name="Janitza P."/>
            <person name="Kern R."/>
            <person name="Heyl A."/>
            <person name="Rumpler F."/>
            <person name="Villalobos L.I.A.C."/>
            <person name="Clay J.M."/>
            <person name="Skokan R."/>
            <person name="Toyoda A."/>
            <person name="Suzuki Y."/>
            <person name="Kagoshima H."/>
            <person name="Schijlen E."/>
            <person name="Tajeshwar N."/>
            <person name="Catarino B."/>
            <person name="Hetherington A.J."/>
            <person name="Saltykova A."/>
            <person name="Bonnot C."/>
            <person name="Breuninger H."/>
            <person name="Symeonidi A."/>
            <person name="Radhakrishnan G.V."/>
            <person name="Van Nieuwerburgh F."/>
            <person name="Deforce D."/>
            <person name="Chang C."/>
            <person name="Karol K.G."/>
            <person name="Hedrich R."/>
            <person name="Ulvskov P."/>
            <person name="Glockner G."/>
            <person name="Delwiche C.F."/>
            <person name="Petrasek J."/>
            <person name="Van de Peer Y."/>
            <person name="Friml J."/>
            <person name="Beilby M."/>
            <person name="Dolan L."/>
            <person name="Kohara Y."/>
            <person name="Sugano S."/>
            <person name="Fujiyama A."/>
            <person name="Delaux P.-M."/>
            <person name="Quint M."/>
            <person name="TheiBen G."/>
            <person name="Hagemann M."/>
            <person name="Harholt J."/>
            <person name="Dunand C."/>
            <person name="Zachgo S."/>
            <person name="Langdale J."/>
            <person name="Maumus F."/>
            <person name="Straeten D.V.D."/>
            <person name="Gould S.B."/>
            <person name="Rensing S.A."/>
        </authorList>
    </citation>
    <scope>NUCLEOTIDE SEQUENCE [LARGE SCALE GENOMIC DNA]</scope>
    <source>
        <strain evidence="3 4">S276</strain>
    </source>
</reference>
<feature type="region of interest" description="Disordered" evidence="1">
    <location>
        <begin position="262"/>
        <end position="281"/>
    </location>
</feature>
<dbReference type="EMBL" id="BFEA01000256">
    <property type="protein sequence ID" value="GBG76931.1"/>
    <property type="molecule type" value="Genomic_DNA"/>
</dbReference>
<evidence type="ECO:0000313" key="4">
    <source>
        <dbReference type="Proteomes" id="UP000265515"/>
    </source>
</evidence>
<protein>
    <recommendedName>
        <fullName evidence="2">Reverse transcriptase zinc-binding domain-containing protein</fullName>
    </recommendedName>
</protein>
<evidence type="ECO:0000259" key="2">
    <source>
        <dbReference type="Pfam" id="PF13966"/>
    </source>
</evidence>
<evidence type="ECO:0000313" key="3">
    <source>
        <dbReference type="EMBL" id="GBG76931.1"/>
    </source>
</evidence>
<comment type="caution">
    <text evidence="3">The sequence shown here is derived from an EMBL/GenBank/DDBJ whole genome shotgun (WGS) entry which is preliminary data.</text>
</comment>
<accession>A0A388L3P9</accession>
<proteinExistence type="predicted"/>
<dbReference type="InterPro" id="IPR026960">
    <property type="entry name" value="RVT-Znf"/>
</dbReference>
<dbReference type="OrthoDB" id="1752011at2759"/>
<sequence>MLGKWITRVATMEDEREWVVLAGYILKNDWGLTREEDVWICVHMDSYLRRGSSSQVWSGILRAWRKLKPEQVIVDSKTTVLRQNLFDNVRIRDLAGDPLQATNAKGCYGRKWIERGVVTIGDIWDKDKNQWKEETQLREKLGRLRMVGPRLGDLVEAIPDEWKAMLQQGGVKEGTWYRITQEEGQINRFGRVISEEEDMVIVEEWTRREEGESLISYEQTTARSVEDLREQVRVELPPKWKRGKPTLLLCGGRGVEEMRMDPQGRKWRRNPQSREAPTQASYAPKFGVSHLRKPLDAENRTWQKLKISLDLPEGAQESHLRELWDQLQLLPARKQAGLLWMLSRGIVPATNWLWERGMEVETLCQQCGGEMETARHIFVECTVAQQLWEWWRTQWQKWTNGVLPWDETWILTGRLPASLISGKGWGYLAQVARAILLWVLWQGRNARVFREEEVSLQHRQFQVRSQLRTAVMVDWARKVMLLALATLPNRAWRAL</sequence>
<dbReference type="AlphaFoldDB" id="A0A388L3P9"/>
<gene>
    <name evidence="3" type="ORF">CBR_g23145</name>
</gene>
<dbReference type="Gramene" id="GBG76931">
    <property type="protein sequence ID" value="GBG76931"/>
    <property type="gene ID" value="CBR_g23145"/>
</dbReference>
<dbReference type="Proteomes" id="UP000265515">
    <property type="component" value="Unassembled WGS sequence"/>
</dbReference>
<feature type="domain" description="Reverse transcriptase zinc-binding" evidence="2">
    <location>
        <begin position="333"/>
        <end position="388"/>
    </location>
</feature>
<keyword evidence="4" id="KW-1185">Reference proteome</keyword>
<evidence type="ECO:0000256" key="1">
    <source>
        <dbReference type="SAM" id="MobiDB-lite"/>
    </source>
</evidence>
<name>A0A388L3P9_CHABU</name>